<keyword evidence="1" id="KW-0472">Membrane</keyword>
<dbReference type="GO" id="GO:0006814">
    <property type="term" value="P:sodium ion transport"/>
    <property type="evidence" value="ECO:0007669"/>
    <property type="project" value="InterPro"/>
</dbReference>
<feature type="transmembrane region" description="Helical" evidence="1">
    <location>
        <begin position="127"/>
        <end position="148"/>
    </location>
</feature>
<keyword evidence="1" id="KW-1133">Transmembrane helix</keyword>
<protein>
    <submittedName>
        <fullName evidence="2">Na+/H+ antiporter NhaA</fullName>
    </submittedName>
</protein>
<comment type="caution">
    <text evidence="2">The sequence shown here is derived from an EMBL/GenBank/DDBJ whole genome shotgun (WGS) entry which is preliminary data.</text>
</comment>
<proteinExistence type="predicted"/>
<evidence type="ECO:0000313" key="3">
    <source>
        <dbReference type="Proteomes" id="UP000318815"/>
    </source>
</evidence>
<gene>
    <name evidence="2" type="ORF">FEF09_13245</name>
</gene>
<dbReference type="Pfam" id="PF06965">
    <property type="entry name" value="Na_H_antiport_1"/>
    <property type="match status" value="1"/>
</dbReference>
<feature type="transmembrane region" description="Helical" evidence="1">
    <location>
        <begin position="155"/>
        <end position="177"/>
    </location>
</feature>
<evidence type="ECO:0000313" key="2">
    <source>
        <dbReference type="EMBL" id="TWV99957.1"/>
    </source>
</evidence>
<dbReference type="GO" id="GO:0016020">
    <property type="term" value="C:membrane"/>
    <property type="evidence" value="ECO:0007669"/>
    <property type="project" value="InterPro"/>
</dbReference>
<evidence type="ECO:0000256" key="1">
    <source>
        <dbReference type="SAM" id="Phobius"/>
    </source>
</evidence>
<feature type="transmembrane region" description="Helical" evidence="1">
    <location>
        <begin position="6"/>
        <end position="29"/>
    </location>
</feature>
<accession>A0A5C6LTR9</accession>
<name>A0A5C6LTR9_9BACT</name>
<dbReference type="OrthoDB" id="9808135at2"/>
<keyword evidence="1" id="KW-0812">Transmembrane</keyword>
<dbReference type="EMBL" id="VOHS01000011">
    <property type="protein sequence ID" value="TWV99957.1"/>
    <property type="molecule type" value="Genomic_DNA"/>
</dbReference>
<keyword evidence="3" id="KW-1185">Reference proteome</keyword>
<feature type="transmembrane region" description="Helical" evidence="1">
    <location>
        <begin position="101"/>
        <end position="121"/>
    </location>
</feature>
<sequence length="199" mass="21990">MTTGLSSILPVCRSAIYCSFAIPVLLIILNRANYALDGAILSPVSSYGIVSIIQHTRYYCRCIAGGLYSSARGFFSSPFWLPDCDWRHYLSMHHRSQLPDIGMIAGIRFTMSIFIAALAYTAADWQITSKTAIIATFLSSGLIGYSFLKRSARPLFTIAKIIICILAPLLQSNAIIYEASVHNPATWSVYSNSECTNKR</sequence>
<dbReference type="InterPro" id="IPR004670">
    <property type="entry name" value="NhaA"/>
</dbReference>
<dbReference type="GO" id="GO:0006885">
    <property type="term" value="P:regulation of pH"/>
    <property type="evidence" value="ECO:0007669"/>
    <property type="project" value="InterPro"/>
</dbReference>
<dbReference type="Gene3D" id="1.20.1530.10">
    <property type="entry name" value="Na+/H+ antiporter like domain"/>
    <property type="match status" value="1"/>
</dbReference>
<reference evidence="2 3" key="1">
    <citation type="submission" date="2019-08" db="EMBL/GenBank/DDBJ databases">
        <title>Whole genome sequencing of chitin degrading bacteria Chitinophaga pinensis YS16.</title>
        <authorList>
            <person name="Singh R.P."/>
            <person name="Manchanda G."/>
            <person name="Maurya I.K."/>
            <person name="Joshi N.K."/>
            <person name="Srivastava A.K."/>
        </authorList>
    </citation>
    <scope>NUCLEOTIDE SEQUENCE [LARGE SCALE GENOMIC DNA]</scope>
    <source>
        <strain evidence="2 3">YS-16</strain>
    </source>
</reference>
<organism evidence="2 3">
    <name type="scientific">Chitinophaga pinensis</name>
    <dbReference type="NCBI Taxonomy" id="79329"/>
    <lineage>
        <taxon>Bacteria</taxon>
        <taxon>Pseudomonadati</taxon>
        <taxon>Bacteroidota</taxon>
        <taxon>Chitinophagia</taxon>
        <taxon>Chitinophagales</taxon>
        <taxon>Chitinophagaceae</taxon>
        <taxon>Chitinophaga</taxon>
    </lineage>
</organism>
<dbReference type="Proteomes" id="UP000318815">
    <property type="component" value="Unassembled WGS sequence"/>
</dbReference>
<dbReference type="InterPro" id="IPR023171">
    <property type="entry name" value="Na/H_antiporter_dom_sf"/>
</dbReference>
<dbReference type="AlphaFoldDB" id="A0A5C6LTR9"/>